<protein>
    <submittedName>
        <fullName evidence="6">Metallophosphoesterase</fullName>
    </submittedName>
</protein>
<dbReference type="eggNOG" id="COG1409">
    <property type="taxonomic scope" value="Bacteria"/>
</dbReference>
<accession>F7Y354</accession>
<dbReference type="AlphaFoldDB" id="F7Y354"/>
<dbReference type="InterPro" id="IPR026575">
    <property type="entry name" value="GpdQ/CpdA-like"/>
</dbReference>
<dbReference type="PANTHER" id="PTHR42988">
    <property type="entry name" value="PHOSPHOHYDROLASE"/>
    <property type="match status" value="1"/>
</dbReference>
<name>F7Y354_MESOW</name>
<dbReference type="InterPro" id="IPR050884">
    <property type="entry name" value="CNP_phosphodiesterase-III"/>
</dbReference>
<dbReference type="PANTHER" id="PTHR42988:SF2">
    <property type="entry name" value="CYCLIC NUCLEOTIDE PHOSPHODIESTERASE CBUA0032-RELATED"/>
    <property type="match status" value="1"/>
</dbReference>
<dbReference type="GO" id="GO:0004112">
    <property type="term" value="F:cyclic-nucleotide phosphodiesterase activity"/>
    <property type="evidence" value="ECO:0007669"/>
    <property type="project" value="InterPro"/>
</dbReference>
<gene>
    <name evidence="6" type="ordered locus">Mesop_1616</name>
</gene>
<comment type="similarity">
    <text evidence="4">Belongs to the cyclic nucleotide phosphodiesterase class-III family.</text>
</comment>
<dbReference type="STRING" id="536019.Mesop_1616"/>
<evidence type="ECO:0000259" key="5">
    <source>
        <dbReference type="Pfam" id="PF00149"/>
    </source>
</evidence>
<dbReference type="CDD" id="cd07402">
    <property type="entry name" value="MPP_GpdQ"/>
    <property type="match status" value="1"/>
</dbReference>
<evidence type="ECO:0000256" key="4">
    <source>
        <dbReference type="ARBA" id="ARBA00025742"/>
    </source>
</evidence>
<dbReference type="GO" id="GO:0046872">
    <property type="term" value="F:metal ion binding"/>
    <property type="evidence" value="ECO:0007669"/>
    <property type="project" value="UniProtKB-KW"/>
</dbReference>
<dbReference type="Pfam" id="PF00149">
    <property type="entry name" value="Metallophos"/>
    <property type="match status" value="1"/>
</dbReference>
<evidence type="ECO:0000313" key="6">
    <source>
        <dbReference type="EMBL" id="AEH86098.1"/>
    </source>
</evidence>
<evidence type="ECO:0000256" key="3">
    <source>
        <dbReference type="ARBA" id="ARBA00023004"/>
    </source>
</evidence>
<feature type="domain" description="Calcineurin-like phosphoesterase" evidence="5">
    <location>
        <begin position="1"/>
        <end position="194"/>
    </location>
</feature>
<dbReference type="SUPFAM" id="SSF56300">
    <property type="entry name" value="Metallo-dependent phosphatases"/>
    <property type="match status" value="1"/>
</dbReference>
<keyword evidence="3" id="KW-0408">Iron</keyword>
<dbReference type="InterPro" id="IPR029052">
    <property type="entry name" value="Metallo-depent_PP-like"/>
</dbReference>
<reference evidence="6 7" key="1">
    <citation type="submission" date="2010-10" db="EMBL/GenBank/DDBJ databases">
        <title>Complete sequence of Mesorhizobium opportunistum WSM2075.</title>
        <authorList>
            <consortium name="US DOE Joint Genome Institute"/>
            <person name="Lucas S."/>
            <person name="Copeland A."/>
            <person name="Lapidus A."/>
            <person name="Cheng J.-F."/>
            <person name="Bruce D."/>
            <person name="Goodwin L."/>
            <person name="Pitluck S."/>
            <person name="Chertkov O."/>
            <person name="Misra M."/>
            <person name="Detter J.C."/>
            <person name="Han C."/>
            <person name="Tapia R."/>
            <person name="Land M."/>
            <person name="Hauser L."/>
            <person name="Kyrpides N."/>
            <person name="Ovchinnikova G."/>
            <person name="Mavrommatis K.M."/>
            <person name="Tiwari R.P."/>
            <person name="Howieson J.G."/>
            <person name="O'Hara G.W."/>
            <person name="Nandasena K.G."/>
            <person name="Woyke T."/>
        </authorList>
    </citation>
    <scope>NUCLEOTIDE SEQUENCE [LARGE SCALE GENOMIC DNA]</scope>
    <source>
        <strain evidence="7">LMG 24607 / HAMBI 3007 / WSM2075</strain>
    </source>
</reference>
<proteinExistence type="inferred from homology"/>
<dbReference type="RefSeq" id="WP_013892827.1">
    <property type="nucleotide sequence ID" value="NC_015675.1"/>
</dbReference>
<dbReference type="Gene3D" id="3.60.21.10">
    <property type="match status" value="1"/>
</dbReference>
<dbReference type="InterPro" id="IPR004843">
    <property type="entry name" value="Calcineurin-like_PHP"/>
</dbReference>
<evidence type="ECO:0000256" key="2">
    <source>
        <dbReference type="ARBA" id="ARBA00022801"/>
    </source>
</evidence>
<organism evidence="6 7">
    <name type="scientific">Mesorhizobium opportunistum (strain LMG 24607 / HAMBI 3007 / WSM2075)</name>
    <dbReference type="NCBI Taxonomy" id="536019"/>
    <lineage>
        <taxon>Bacteria</taxon>
        <taxon>Pseudomonadati</taxon>
        <taxon>Pseudomonadota</taxon>
        <taxon>Alphaproteobacteria</taxon>
        <taxon>Hyphomicrobiales</taxon>
        <taxon>Phyllobacteriaceae</taxon>
        <taxon>Mesorhizobium</taxon>
    </lineage>
</organism>
<sequence>MKIIQVTDVHLGRQGERRFGADLHQRLASCIAHINAHHADAALCVFTGDLTETGAPESYADLRTALSTLSVPWRLLPGNHDRRVNLVAAFPEIPVDENGFVQSVHDSGEEVLLFLDCLAEGRVEGELCGTRLAWLEARLEQSAGRPAYIFLHHPPVALGLPQLDPLALEQPGRLLGLLRDHGNVRHIFFGHVHRDIAGTVAGIPFSAQRGLHARFELALDRSSETVEQAPPSYAVILIDSANQRVVVHGCDFLERWPIYSAETGALVLPGIAPEMD</sequence>
<dbReference type="KEGG" id="mop:Mesop_1616"/>
<evidence type="ECO:0000313" key="7">
    <source>
        <dbReference type="Proteomes" id="UP000001623"/>
    </source>
</evidence>
<evidence type="ECO:0000256" key="1">
    <source>
        <dbReference type="ARBA" id="ARBA00022723"/>
    </source>
</evidence>
<keyword evidence="2" id="KW-0378">Hydrolase</keyword>
<dbReference type="HOGENOM" id="CLU_070320_2_0_5"/>
<keyword evidence="1" id="KW-0479">Metal-binding</keyword>
<dbReference type="EMBL" id="CP002279">
    <property type="protein sequence ID" value="AEH86098.1"/>
    <property type="molecule type" value="Genomic_DNA"/>
</dbReference>
<dbReference type="Proteomes" id="UP000001623">
    <property type="component" value="Chromosome"/>
</dbReference>